<dbReference type="RefSeq" id="WP_092799154.1">
    <property type="nucleotide sequence ID" value="NZ_FMUH01000001.1"/>
</dbReference>
<keyword evidence="10" id="KW-0282">Flagellum</keyword>
<reference evidence="11" key="1">
    <citation type="submission" date="2016-10" db="EMBL/GenBank/DDBJ databases">
        <authorList>
            <person name="Varghese N."/>
            <person name="Submissions S."/>
        </authorList>
    </citation>
    <scope>NUCLEOTIDE SEQUENCE [LARGE SCALE GENOMIC DNA]</scope>
    <source>
        <strain evidence="11">DSM 45722</strain>
    </source>
</reference>
<evidence type="ECO:0000256" key="2">
    <source>
        <dbReference type="ARBA" id="ARBA00004613"/>
    </source>
</evidence>
<name>A0A1G4XBL9_9ACTN</name>
<evidence type="ECO:0000313" key="10">
    <source>
        <dbReference type="EMBL" id="SCX38334.1"/>
    </source>
</evidence>
<dbReference type="Pfam" id="PF06429">
    <property type="entry name" value="Flg_bbr_C"/>
    <property type="match status" value="1"/>
</dbReference>
<keyword evidence="10" id="KW-0966">Cell projection</keyword>
<evidence type="ECO:0000256" key="5">
    <source>
        <dbReference type="ARBA" id="ARBA00022525"/>
    </source>
</evidence>
<dbReference type="GO" id="GO:0044780">
    <property type="term" value="P:bacterial-type flagellum assembly"/>
    <property type="evidence" value="ECO:0007669"/>
    <property type="project" value="InterPro"/>
</dbReference>
<dbReference type="GO" id="GO:0005576">
    <property type="term" value="C:extracellular region"/>
    <property type="evidence" value="ECO:0007669"/>
    <property type="project" value="UniProtKB-SubCell"/>
</dbReference>
<evidence type="ECO:0000256" key="1">
    <source>
        <dbReference type="ARBA" id="ARBA00004365"/>
    </source>
</evidence>
<dbReference type="Proteomes" id="UP000198981">
    <property type="component" value="Unassembled WGS sequence"/>
</dbReference>
<evidence type="ECO:0000259" key="7">
    <source>
        <dbReference type="Pfam" id="PF00460"/>
    </source>
</evidence>
<evidence type="ECO:0000313" key="11">
    <source>
        <dbReference type="Proteomes" id="UP000198981"/>
    </source>
</evidence>
<keyword evidence="11" id="KW-1185">Reference proteome</keyword>
<protein>
    <recommendedName>
        <fullName evidence="4">Flagellar hook-associated protein 1</fullName>
    </recommendedName>
</protein>
<dbReference type="AlphaFoldDB" id="A0A1G4XBL9"/>
<dbReference type="PANTHER" id="PTHR30033:SF1">
    <property type="entry name" value="FLAGELLAR HOOK-ASSOCIATED PROTEIN 1"/>
    <property type="match status" value="1"/>
</dbReference>
<feature type="domain" description="Flagellar basal-body/hook protein C-terminal" evidence="8">
    <location>
        <begin position="421"/>
        <end position="461"/>
    </location>
</feature>
<feature type="domain" description="Flagellar hook-associated protein FlgK helical" evidence="9">
    <location>
        <begin position="100"/>
        <end position="330"/>
    </location>
</feature>
<organism evidence="10 11">
    <name type="scientific">Klenkia marina</name>
    <dbReference type="NCBI Taxonomy" id="1960309"/>
    <lineage>
        <taxon>Bacteria</taxon>
        <taxon>Bacillati</taxon>
        <taxon>Actinomycetota</taxon>
        <taxon>Actinomycetes</taxon>
        <taxon>Geodermatophilales</taxon>
        <taxon>Geodermatophilaceae</taxon>
        <taxon>Klenkia</taxon>
    </lineage>
</organism>
<dbReference type="InterPro" id="IPR053927">
    <property type="entry name" value="FlgK_helical"/>
</dbReference>
<dbReference type="STRING" id="1960309.SAMN03159343_0382"/>
<dbReference type="InterPro" id="IPR001444">
    <property type="entry name" value="Flag_bb_rod_N"/>
</dbReference>
<dbReference type="Pfam" id="PF00460">
    <property type="entry name" value="Flg_bb_rod"/>
    <property type="match status" value="1"/>
</dbReference>
<feature type="domain" description="Flagellar basal body rod protein N-terminal" evidence="7">
    <location>
        <begin position="7"/>
        <end position="37"/>
    </location>
</feature>
<keyword evidence="10" id="KW-0969">Cilium</keyword>
<dbReference type="NCBIfam" id="TIGR02492">
    <property type="entry name" value="flgK_ends"/>
    <property type="match status" value="1"/>
</dbReference>
<dbReference type="GO" id="GO:0009424">
    <property type="term" value="C:bacterial-type flagellum hook"/>
    <property type="evidence" value="ECO:0007669"/>
    <property type="project" value="InterPro"/>
</dbReference>
<keyword evidence="6" id="KW-0975">Bacterial flagellum</keyword>
<evidence type="ECO:0000256" key="3">
    <source>
        <dbReference type="ARBA" id="ARBA00009677"/>
    </source>
</evidence>
<dbReference type="InterPro" id="IPR002371">
    <property type="entry name" value="FlgK"/>
</dbReference>
<dbReference type="EMBL" id="FMUH01000001">
    <property type="protein sequence ID" value="SCX38334.1"/>
    <property type="molecule type" value="Genomic_DNA"/>
</dbReference>
<proteinExistence type="inferred from homology"/>
<dbReference type="GO" id="GO:0005198">
    <property type="term" value="F:structural molecule activity"/>
    <property type="evidence" value="ECO:0007669"/>
    <property type="project" value="InterPro"/>
</dbReference>
<dbReference type="PANTHER" id="PTHR30033">
    <property type="entry name" value="FLAGELLAR HOOK-ASSOCIATED PROTEIN 1"/>
    <property type="match status" value="1"/>
</dbReference>
<dbReference type="OrthoDB" id="9802553at2"/>
<dbReference type="SUPFAM" id="SSF64518">
    <property type="entry name" value="Phase 1 flagellin"/>
    <property type="match status" value="1"/>
</dbReference>
<comment type="similarity">
    <text evidence="3">Belongs to the flagella basal body rod proteins family.</text>
</comment>
<keyword evidence="5" id="KW-0964">Secreted</keyword>
<evidence type="ECO:0000259" key="9">
    <source>
        <dbReference type="Pfam" id="PF22638"/>
    </source>
</evidence>
<accession>A0A1G4XBL9</accession>
<gene>
    <name evidence="10" type="ORF">SAMN03159343_0382</name>
</gene>
<evidence type="ECO:0000259" key="8">
    <source>
        <dbReference type="Pfam" id="PF06429"/>
    </source>
</evidence>
<comment type="subcellular location">
    <subcellularLocation>
        <location evidence="1">Bacterial flagellum</location>
    </subcellularLocation>
    <subcellularLocation>
        <location evidence="2">Secreted</location>
    </subcellularLocation>
</comment>
<dbReference type="Pfam" id="PF22638">
    <property type="entry name" value="FlgK_D1"/>
    <property type="match status" value="1"/>
</dbReference>
<dbReference type="InterPro" id="IPR010930">
    <property type="entry name" value="Flg_bb/hook_C_dom"/>
</dbReference>
<evidence type="ECO:0000256" key="6">
    <source>
        <dbReference type="ARBA" id="ARBA00023143"/>
    </source>
</evidence>
<evidence type="ECO:0000256" key="4">
    <source>
        <dbReference type="ARBA" id="ARBA00016244"/>
    </source>
</evidence>
<sequence>MSGFSSLNVAARALAAQQRAIDVTGQNVANANTRGYTRQRVEMQSLASVSAYGLQSREDSTGNGVSAEKVIRVRDAFLELRAQQEVGNAARAAATAATYDQLETSSGEPGSTGVQSLLSAVSTAWSQLSTRPTDTSSRIAVLSSADALAKGLRTVSASVDRQWTNTLGATTDVVAEANATLAQIADLNKSIRDAQLTGNPANELQDQRDVLVATLAQSLGATSVDTTDGMVDVVVDGTSLVSGTGASKLALRGATDPTAATTDPVRLAVVPGGSVLRVGGGVAGRIDALNVVLPGYQAQLDTVADLVQDVNDVLATGYDQAGSTPGAPLFAGTSARDIAVVMTDPARLAVAANPPLVVGTRTDPSADGAVADRIAQLGKTPTGPDATYRQMITGLGIASRSAASASATASTVLGQVDADRLSVSGVSLDEEMTNLVVFKQSYAAAARVVTALDEMLDVLINRTGLVGR</sequence>